<proteinExistence type="predicted"/>
<protein>
    <submittedName>
        <fullName evidence="1">Uncharacterized protein</fullName>
    </submittedName>
</protein>
<evidence type="ECO:0000313" key="2">
    <source>
        <dbReference type="Proteomes" id="UP000805193"/>
    </source>
</evidence>
<name>A0AC60PJ51_IXOPE</name>
<accession>A0AC60PJ51</accession>
<evidence type="ECO:0000313" key="1">
    <source>
        <dbReference type="EMBL" id="KAG0420890.1"/>
    </source>
</evidence>
<dbReference type="Proteomes" id="UP000805193">
    <property type="component" value="Unassembled WGS sequence"/>
</dbReference>
<sequence>MQQGEPSDPPPVTVAAAAVRLPPYWDRNPRVWFLQAESQFHLAGVATQGRKYHHIVSALSPAAADKVYDVLANTSPATPYDQLKNALLQRTELFLQRLPFNVQMVLATATTLDLTGLAALADAVMEVTTPSQPTTRDSGSAANSQPPQANVEQLCQRLEEIVVAATQGRAPHPLERHRRQGAPEKQVNHSREVPREEAAPAGLRHEEAGVPQAPQSALPEAAPQKEGP</sequence>
<organism evidence="1 2">
    <name type="scientific">Ixodes persulcatus</name>
    <name type="common">Taiga tick</name>
    <dbReference type="NCBI Taxonomy" id="34615"/>
    <lineage>
        <taxon>Eukaryota</taxon>
        <taxon>Metazoa</taxon>
        <taxon>Ecdysozoa</taxon>
        <taxon>Arthropoda</taxon>
        <taxon>Chelicerata</taxon>
        <taxon>Arachnida</taxon>
        <taxon>Acari</taxon>
        <taxon>Parasitiformes</taxon>
        <taxon>Ixodida</taxon>
        <taxon>Ixodoidea</taxon>
        <taxon>Ixodidae</taxon>
        <taxon>Ixodinae</taxon>
        <taxon>Ixodes</taxon>
    </lineage>
</organism>
<comment type="caution">
    <text evidence="1">The sequence shown here is derived from an EMBL/GenBank/DDBJ whole genome shotgun (WGS) entry which is preliminary data.</text>
</comment>
<dbReference type="EMBL" id="JABSTQ010010458">
    <property type="protein sequence ID" value="KAG0420890.1"/>
    <property type="molecule type" value="Genomic_DNA"/>
</dbReference>
<gene>
    <name evidence="1" type="ORF">HPB47_003193</name>
</gene>
<reference evidence="1 2" key="1">
    <citation type="journal article" date="2020" name="Cell">
        <title>Large-Scale Comparative Analyses of Tick Genomes Elucidate Their Genetic Diversity and Vector Capacities.</title>
        <authorList>
            <consortium name="Tick Genome and Microbiome Consortium (TIGMIC)"/>
            <person name="Jia N."/>
            <person name="Wang J."/>
            <person name="Shi W."/>
            <person name="Du L."/>
            <person name="Sun Y."/>
            <person name="Zhan W."/>
            <person name="Jiang J.F."/>
            <person name="Wang Q."/>
            <person name="Zhang B."/>
            <person name="Ji P."/>
            <person name="Bell-Sakyi L."/>
            <person name="Cui X.M."/>
            <person name="Yuan T.T."/>
            <person name="Jiang B.G."/>
            <person name="Yang W.F."/>
            <person name="Lam T.T."/>
            <person name="Chang Q.C."/>
            <person name="Ding S.J."/>
            <person name="Wang X.J."/>
            <person name="Zhu J.G."/>
            <person name="Ruan X.D."/>
            <person name="Zhao L."/>
            <person name="Wei J.T."/>
            <person name="Ye R.Z."/>
            <person name="Que T.C."/>
            <person name="Du C.H."/>
            <person name="Zhou Y.H."/>
            <person name="Cheng J.X."/>
            <person name="Dai P.F."/>
            <person name="Guo W.B."/>
            <person name="Han X.H."/>
            <person name="Huang E.J."/>
            <person name="Li L.F."/>
            <person name="Wei W."/>
            <person name="Gao Y.C."/>
            <person name="Liu J.Z."/>
            <person name="Shao H.Z."/>
            <person name="Wang X."/>
            <person name="Wang C.C."/>
            <person name="Yang T.C."/>
            <person name="Huo Q.B."/>
            <person name="Li W."/>
            <person name="Chen H.Y."/>
            <person name="Chen S.E."/>
            <person name="Zhou L.G."/>
            <person name="Ni X.B."/>
            <person name="Tian J.H."/>
            <person name="Sheng Y."/>
            <person name="Liu T."/>
            <person name="Pan Y.S."/>
            <person name="Xia L.Y."/>
            <person name="Li J."/>
            <person name="Zhao F."/>
            <person name="Cao W.C."/>
        </authorList>
    </citation>
    <scope>NUCLEOTIDE SEQUENCE [LARGE SCALE GENOMIC DNA]</scope>
    <source>
        <strain evidence="1">Iper-2018</strain>
    </source>
</reference>
<keyword evidence="2" id="KW-1185">Reference proteome</keyword>